<dbReference type="AlphaFoldDB" id="A0A1B6KX26"/>
<dbReference type="EMBL" id="GEBQ01023965">
    <property type="protein sequence ID" value="JAT16012.1"/>
    <property type="molecule type" value="Transcribed_RNA"/>
</dbReference>
<evidence type="ECO:0000256" key="2">
    <source>
        <dbReference type="SAM" id="Phobius"/>
    </source>
</evidence>
<proteinExistence type="predicted"/>
<evidence type="ECO:0000313" key="3">
    <source>
        <dbReference type="EMBL" id="JAT16012.1"/>
    </source>
</evidence>
<feature type="transmembrane region" description="Helical" evidence="2">
    <location>
        <begin position="12"/>
        <end position="31"/>
    </location>
</feature>
<reference evidence="3" key="1">
    <citation type="submission" date="2015-11" db="EMBL/GenBank/DDBJ databases">
        <title>De novo transcriptome assembly of four potential Pierce s Disease insect vectors from Arizona vineyards.</title>
        <authorList>
            <person name="Tassone E.E."/>
        </authorList>
    </citation>
    <scope>NUCLEOTIDE SEQUENCE</scope>
</reference>
<keyword evidence="2" id="KW-0472">Membrane</keyword>
<keyword evidence="2" id="KW-1133">Transmembrane helix</keyword>
<accession>A0A1B6KX26</accession>
<evidence type="ECO:0000256" key="1">
    <source>
        <dbReference type="SAM" id="MobiDB-lite"/>
    </source>
</evidence>
<feature type="region of interest" description="Disordered" evidence="1">
    <location>
        <begin position="55"/>
        <end position="82"/>
    </location>
</feature>
<sequence>MLKFLSKITAKEAIAGLLFGGIVVGGVYYLYRSTSGSSPPAPQDFVPAIVAENENAAQLPQTSTQTNSNTEAEMADTTPAPVTVHRKQLKRANAIDVPDNDGRCD</sequence>
<feature type="compositionally biased region" description="Polar residues" evidence="1">
    <location>
        <begin position="55"/>
        <end position="71"/>
    </location>
</feature>
<name>A0A1B6KX26_9HEMI</name>
<keyword evidence="2" id="KW-0812">Transmembrane</keyword>
<gene>
    <name evidence="3" type="ORF">g.52173</name>
</gene>
<protein>
    <submittedName>
        <fullName evidence="3">Uncharacterized protein</fullName>
    </submittedName>
</protein>
<organism evidence="3">
    <name type="scientific">Graphocephala atropunctata</name>
    <dbReference type="NCBI Taxonomy" id="36148"/>
    <lineage>
        <taxon>Eukaryota</taxon>
        <taxon>Metazoa</taxon>
        <taxon>Ecdysozoa</taxon>
        <taxon>Arthropoda</taxon>
        <taxon>Hexapoda</taxon>
        <taxon>Insecta</taxon>
        <taxon>Pterygota</taxon>
        <taxon>Neoptera</taxon>
        <taxon>Paraneoptera</taxon>
        <taxon>Hemiptera</taxon>
        <taxon>Auchenorrhyncha</taxon>
        <taxon>Membracoidea</taxon>
        <taxon>Cicadellidae</taxon>
        <taxon>Cicadellinae</taxon>
        <taxon>Cicadellini</taxon>
        <taxon>Graphocephala</taxon>
    </lineage>
</organism>